<dbReference type="Pfam" id="PF03466">
    <property type="entry name" value="LysR_substrate"/>
    <property type="match status" value="1"/>
</dbReference>
<dbReference type="InterPro" id="IPR000847">
    <property type="entry name" value="LysR_HTH_N"/>
</dbReference>
<dbReference type="AlphaFoldDB" id="D1BHN7"/>
<dbReference type="KEGG" id="ske:Sked_20350"/>
<proteinExistence type="inferred from homology"/>
<dbReference type="InterPro" id="IPR005119">
    <property type="entry name" value="LysR_subst-bd"/>
</dbReference>
<dbReference type="GO" id="GO:0032993">
    <property type="term" value="C:protein-DNA complex"/>
    <property type="evidence" value="ECO:0007669"/>
    <property type="project" value="TreeGrafter"/>
</dbReference>
<name>D1BHN7_SANKS</name>
<dbReference type="eggNOG" id="COG0583">
    <property type="taxonomic scope" value="Bacteria"/>
</dbReference>
<dbReference type="GO" id="GO:0003677">
    <property type="term" value="F:DNA binding"/>
    <property type="evidence" value="ECO:0007669"/>
    <property type="project" value="UniProtKB-KW"/>
</dbReference>
<keyword evidence="7" id="KW-1185">Reference proteome</keyword>
<accession>D1BHN7</accession>
<dbReference type="PROSITE" id="PS50931">
    <property type="entry name" value="HTH_LYSR"/>
    <property type="match status" value="1"/>
</dbReference>
<dbReference type="Pfam" id="PF00126">
    <property type="entry name" value="HTH_1"/>
    <property type="match status" value="1"/>
</dbReference>
<feature type="domain" description="HTH lysR-type" evidence="5">
    <location>
        <begin position="6"/>
        <end position="63"/>
    </location>
</feature>
<keyword evidence="2" id="KW-0805">Transcription regulation</keyword>
<dbReference type="EMBL" id="CP001819">
    <property type="protein sequence ID" value="ACZ21957.1"/>
    <property type="molecule type" value="Genomic_DNA"/>
</dbReference>
<evidence type="ECO:0000259" key="5">
    <source>
        <dbReference type="PROSITE" id="PS50931"/>
    </source>
</evidence>
<keyword evidence="3" id="KW-0238">DNA-binding</keyword>
<evidence type="ECO:0000256" key="4">
    <source>
        <dbReference type="ARBA" id="ARBA00023163"/>
    </source>
</evidence>
<dbReference type="GO" id="GO:0003700">
    <property type="term" value="F:DNA-binding transcription factor activity"/>
    <property type="evidence" value="ECO:0007669"/>
    <property type="project" value="InterPro"/>
</dbReference>
<evidence type="ECO:0000313" key="7">
    <source>
        <dbReference type="Proteomes" id="UP000000322"/>
    </source>
</evidence>
<comment type="similarity">
    <text evidence="1">Belongs to the LysR transcriptional regulatory family.</text>
</comment>
<sequence length="308" mass="32690">MALAELPAQEIECFLVLAEELHFGRTGERLFISQSRVSQLVSAFERRIGASLVARTSRRVELTAFGAELAASLGPAHHALVSILDDARVRARSTPVPLRVGFQGAVYPALAAALNQFTRDCPQHVVTTRELPLGDPFTEVLAGRLDAAIVLLPVDEPGLVTGVVFSEQPPVLVVPAEHPFAALGEVSAERLAEITTVPVTGPAPRYWLDVHAPPATPDGRRLSVRGGAETIQEGLSQVASAQVGMILCAATAESHRRPDVASVPIVGMPSSALALVWRADRETAQLRRLARTIGACVLPGDAERGPVT</sequence>
<dbReference type="InterPro" id="IPR036388">
    <property type="entry name" value="WH-like_DNA-bd_sf"/>
</dbReference>
<reference evidence="6 7" key="1">
    <citation type="journal article" date="2009" name="Stand. Genomic Sci.">
        <title>Complete genome sequence of Sanguibacter keddieii type strain (ST-74).</title>
        <authorList>
            <person name="Ivanova N."/>
            <person name="Sikorski J."/>
            <person name="Sims D."/>
            <person name="Brettin T."/>
            <person name="Detter J.C."/>
            <person name="Han C."/>
            <person name="Lapidus A."/>
            <person name="Copeland A."/>
            <person name="Glavina Del Rio T."/>
            <person name="Nolan M."/>
            <person name="Chen F."/>
            <person name="Lucas S."/>
            <person name="Tice H."/>
            <person name="Cheng J.F."/>
            <person name="Bruce D."/>
            <person name="Goodwin L."/>
            <person name="Pitluck S."/>
            <person name="Pati A."/>
            <person name="Mavromatis K."/>
            <person name="Chen A."/>
            <person name="Palaniappan K."/>
            <person name="D'haeseleer P."/>
            <person name="Chain P."/>
            <person name="Bristow J."/>
            <person name="Eisen J.A."/>
            <person name="Markowitz V."/>
            <person name="Hugenholtz P."/>
            <person name="Goker M."/>
            <person name="Pukall R."/>
            <person name="Klenk H.P."/>
            <person name="Kyrpides N.C."/>
        </authorList>
    </citation>
    <scope>NUCLEOTIDE SEQUENCE [LARGE SCALE GENOMIC DNA]</scope>
    <source>
        <strain evidence="7">ATCC 51767 / DSM 10542 / NCFB 3025 / ST-74</strain>
    </source>
</reference>
<dbReference type="CDD" id="cd08414">
    <property type="entry name" value="PBP2_LTTR_aromatics_like"/>
    <property type="match status" value="1"/>
</dbReference>
<dbReference type="PANTHER" id="PTHR30346:SF0">
    <property type="entry name" value="HCA OPERON TRANSCRIPTIONAL ACTIVATOR HCAR"/>
    <property type="match status" value="1"/>
</dbReference>
<evidence type="ECO:0000256" key="1">
    <source>
        <dbReference type="ARBA" id="ARBA00009437"/>
    </source>
</evidence>
<organism evidence="6 7">
    <name type="scientific">Sanguibacter keddieii (strain ATCC 51767 / DSM 10542 / NCFB 3025 / ST-74)</name>
    <dbReference type="NCBI Taxonomy" id="446469"/>
    <lineage>
        <taxon>Bacteria</taxon>
        <taxon>Bacillati</taxon>
        <taxon>Actinomycetota</taxon>
        <taxon>Actinomycetes</taxon>
        <taxon>Micrococcales</taxon>
        <taxon>Sanguibacteraceae</taxon>
        <taxon>Sanguibacter</taxon>
    </lineage>
</organism>
<gene>
    <name evidence="6" type="ordered locus">Sked_20350</name>
</gene>
<keyword evidence="4" id="KW-0804">Transcription</keyword>
<dbReference type="InterPro" id="IPR036390">
    <property type="entry name" value="WH_DNA-bd_sf"/>
</dbReference>
<dbReference type="Proteomes" id="UP000000322">
    <property type="component" value="Chromosome"/>
</dbReference>
<evidence type="ECO:0000256" key="3">
    <source>
        <dbReference type="ARBA" id="ARBA00023125"/>
    </source>
</evidence>
<dbReference type="PANTHER" id="PTHR30346">
    <property type="entry name" value="TRANSCRIPTIONAL DUAL REGULATOR HCAR-RELATED"/>
    <property type="match status" value="1"/>
</dbReference>
<dbReference type="STRING" id="446469.Sked_20350"/>
<dbReference type="Gene3D" id="3.40.190.10">
    <property type="entry name" value="Periplasmic binding protein-like II"/>
    <property type="match status" value="2"/>
</dbReference>
<protein>
    <submittedName>
        <fullName evidence="6">Transcriptional regulator</fullName>
    </submittedName>
</protein>
<evidence type="ECO:0000256" key="2">
    <source>
        <dbReference type="ARBA" id="ARBA00023015"/>
    </source>
</evidence>
<dbReference type="RefSeq" id="WP_012867026.1">
    <property type="nucleotide sequence ID" value="NC_013521.1"/>
</dbReference>
<dbReference type="Gene3D" id="1.10.10.10">
    <property type="entry name" value="Winged helix-like DNA-binding domain superfamily/Winged helix DNA-binding domain"/>
    <property type="match status" value="1"/>
</dbReference>
<evidence type="ECO:0000313" key="6">
    <source>
        <dbReference type="EMBL" id="ACZ21957.1"/>
    </source>
</evidence>
<dbReference type="SUPFAM" id="SSF53850">
    <property type="entry name" value="Periplasmic binding protein-like II"/>
    <property type="match status" value="1"/>
</dbReference>
<dbReference type="HOGENOM" id="CLU_039613_6_4_11"/>
<dbReference type="SUPFAM" id="SSF46785">
    <property type="entry name" value="Winged helix' DNA-binding domain"/>
    <property type="match status" value="1"/>
</dbReference>